<feature type="region of interest" description="Disordered" evidence="1">
    <location>
        <begin position="614"/>
        <end position="638"/>
    </location>
</feature>
<accession>A0A0L6VM91</accession>
<feature type="compositionally biased region" description="Basic and acidic residues" evidence="1">
    <location>
        <begin position="1013"/>
        <end position="1033"/>
    </location>
</feature>
<reference evidence="2 3" key="1">
    <citation type="submission" date="2015-08" db="EMBL/GenBank/DDBJ databases">
        <title>Next Generation Sequencing and Analysis of the Genome of Puccinia sorghi L Schw, the Causal Agent of Maize Common Rust.</title>
        <authorList>
            <person name="Rochi L."/>
            <person name="Burguener G."/>
            <person name="Darino M."/>
            <person name="Turjanski A."/>
            <person name="Kreff E."/>
            <person name="Dieguez M.J."/>
            <person name="Sacco F."/>
        </authorList>
    </citation>
    <scope>NUCLEOTIDE SEQUENCE [LARGE SCALE GENOMIC DNA]</scope>
    <source>
        <strain evidence="2 3">RO10H11247</strain>
    </source>
</reference>
<dbReference type="EMBL" id="LAVV01003876">
    <property type="protein sequence ID" value="KNZ61863.1"/>
    <property type="molecule type" value="Genomic_DNA"/>
</dbReference>
<protein>
    <submittedName>
        <fullName evidence="2">Uncharacterized protein</fullName>
    </submittedName>
</protein>
<keyword evidence="3" id="KW-1185">Reference proteome</keyword>
<proteinExistence type="predicted"/>
<evidence type="ECO:0000313" key="3">
    <source>
        <dbReference type="Proteomes" id="UP000037035"/>
    </source>
</evidence>
<name>A0A0L6VM91_9BASI</name>
<feature type="region of interest" description="Disordered" evidence="1">
    <location>
        <begin position="1012"/>
        <end position="1033"/>
    </location>
</feature>
<evidence type="ECO:0000313" key="2">
    <source>
        <dbReference type="EMBL" id="KNZ61863.1"/>
    </source>
</evidence>
<gene>
    <name evidence="2" type="ORF">VP01_1348g1</name>
</gene>
<evidence type="ECO:0000256" key="1">
    <source>
        <dbReference type="SAM" id="MobiDB-lite"/>
    </source>
</evidence>
<feature type="region of interest" description="Disordered" evidence="1">
    <location>
        <begin position="456"/>
        <end position="486"/>
    </location>
</feature>
<comment type="caution">
    <text evidence="2">The sequence shown here is derived from an EMBL/GenBank/DDBJ whole genome shotgun (WGS) entry which is preliminary data.</text>
</comment>
<dbReference type="Proteomes" id="UP000037035">
    <property type="component" value="Unassembled WGS sequence"/>
</dbReference>
<feature type="compositionally biased region" description="Basic and acidic residues" evidence="1">
    <location>
        <begin position="463"/>
        <end position="473"/>
    </location>
</feature>
<organism evidence="2 3">
    <name type="scientific">Puccinia sorghi</name>
    <dbReference type="NCBI Taxonomy" id="27349"/>
    <lineage>
        <taxon>Eukaryota</taxon>
        <taxon>Fungi</taxon>
        <taxon>Dikarya</taxon>
        <taxon>Basidiomycota</taxon>
        <taxon>Pucciniomycotina</taxon>
        <taxon>Pucciniomycetes</taxon>
        <taxon>Pucciniales</taxon>
        <taxon>Pucciniaceae</taxon>
        <taxon>Puccinia</taxon>
    </lineage>
</organism>
<dbReference type="AlphaFoldDB" id="A0A0L6VM91"/>
<sequence length="1033" mass="116618">MCNIHHLLHLIVTGNKSEPFSREVLVLRAHSNMMEAQSRAFKSLNNVFVNSLNYIFKVSLQRIFNLIYNTRSYIVIQVVCLDGLKAVIVQEGYILRIHMECFFKDLLVSNLPILLSSFCVKITDFYTHPPSAAMYETNLLWLVTVLLYWIMQRFTMAAINRPKTKAKCTHCLDFGSGVCVSIQPHTDQSHSFIHEADSIFIHRVSPYLPYHYGKGCHFLLCSILIDVCGMTKILLCMKIEYTYVLIKITWKMKKVYNLINPNRKNTLSTSRNNDRTSENEDLHSRLVCLLWETWIGIHTNTTACTTTGYEPGIPAMLKRSHQKNHPKISFWINKNSSPPTLVLLLPCTLNCQSNTSMCSTSASSPFRGRSPGNSHLILCTKVPLFTSQGNVYMLPFFFFGVQRVPFLPRKAMCTCCLFFFWCRLDQGENDDQHYMIIKDLETGSQNQDDLEFQSKQSDLADNVQREESEDGVKRSKQLSPPAHLNSTSTTTVSVICRGGLEICYQKNIHIFVIQPAIQTPAVSMCRCFGTVTVHQSLVEPLWEKGTPKALLTFLHVKCRQLSKFFLQCKATHIDSFFPTGCSQLSPPYDIVQQPESQATISSIHYHDVSSDPGHDGGGLDNIGHNDGNLDGEDGGPNDWDSSADNGLNVIDYADQPTTKLPSLINLHTLLFFTSPPVPLIVLVFPSHCQFSLLSVIIWDTWLCSAVAQPAAEDPPGLVVERNPYQYTTADTTPQTCTAKMKSVTLLSQFEIQAYPSQMVLKTQPDWFGSRGLVGIPDALSGFFFFLLQVNWAKEESELGLFSYNEESNVHFLFLFLFYCVVGRKREDEVEKTGLYLCVILEGERRDKRPEIRVEFLFFSGQIIDHSGAETKGSGDQSSAAAAATRVCSSRRPPLEGLIPSCQSSHPSLFKKKKRKNSSSLSVRKCFRIGCIYVTGKLAGLTSLRRRELSVSSVRLCCKLLVLHCASLTLPHPPNSAVLFDVQELRRKGSTRERTQKMTKKVKSKMIISVTTSEEMRRGRTNSEEMRIREGEQK</sequence>
<dbReference type="VEuPathDB" id="FungiDB:VP01_1348g1"/>